<dbReference type="InParanoid" id="A0A024GLU1"/>
<feature type="chain" id="PRO_5001529575" evidence="1">
    <location>
        <begin position="26"/>
        <end position="263"/>
    </location>
</feature>
<dbReference type="EMBL" id="CAIX01000182">
    <property type="protein sequence ID" value="CCI47706.1"/>
    <property type="molecule type" value="Genomic_DNA"/>
</dbReference>
<keyword evidence="1" id="KW-0732">Signal</keyword>
<sequence length="263" mass="29667">MNISRTQFCLVIKAICYIVLSSTSAEKENCKIPTHGIVCTEDKVVEPSNVRLNAELKDMACSTWDDGIQERVAVSGEISLDPDGIGMFCDHFWFSFVDNKILISRSGDALATSSHPRLEKIVVYINDGKDKWQLSINKIVQAGETYGQFDSRRQTEKDIPTPKVIFSFLSHSKGVTAPIQFEDAVKKNGDNPIEIYGAYYVSITQESPLEIKPQDVDFLSGTLDWNLGYKLLQQYHVSFIKRYDSLFISVAVAKDRERSVIEH</sequence>
<dbReference type="Proteomes" id="UP000053237">
    <property type="component" value="Unassembled WGS sequence"/>
</dbReference>
<evidence type="ECO:0000313" key="2">
    <source>
        <dbReference type="EMBL" id="CCI47706.1"/>
    </source>
</evidence>
<evidence type="ECO:0000256" key="1">
    <source>
        <dbReference type="SAM" id="SignalP"/>
    </source>
</evidence>
<proteinExistence type="predicted"/>
<keyword evidence="3" id="KW-1185">Reference proteome</keyword>
<comment type="caution">
    <text evidence="2">The sequence shown here is derived from an EMBL/GenBank/DDBJ whole genome shotgun (WGS) entry which is preliminary data.</text>
</comment>
<accession>A0A024GLU1</accession>
<gene>
    <name evidence="2" type="ORF">BN9_087220</name>
</gene>
<reference evidence="2 3" key="1">
    <citation type="submission" date="2012-05" db="EMBL/GenBank/DDBJ databases">
        <title>Recombination and specialization in a pathogen metapopulation.</title>
        <authorList>
            <person name="Gardiner A."/>
            <person name="Kemen E."/>
            <person name="Schultz-Larsen T."/>
            <person name="MacLean D."/>
            <person name="Van Oosterhout C."/>
            <person name="Jones J.D.G."/>
        </authorList>
    </citation>
    <scope>NUCLEOTIDE SEQUENCE [LARGE SCALE GENOMIC DNA]</scope>
    <source>
        <strain evidence="2 3">Ac Nc2</strain>
    </source>
</reference>
<dbReference type="AlphaFoldDB" id="A0A024GLU1"/>
<protein>
    <submittedName>
        <fullName evidence="2">Uncharacterized protein</fullName>
    </submittedName>
</protein>
<evidence type="ECO:0000313" key="3">
    <source>
        <dbReference type="Proteomes" id="UP000053237"/>
    </source>
</evidence>
<feature type="signal peptide" evidence="1">
    <location>
        <begin position="1"/>
        <end position="25"/>
    </location>
</feature>
<organism evidence="2 3">
    <name type="scientific">Albugo candida</name>
    <dbReference type="NCBI Taxonomy" id="65357"/>
    <lineage>
        <taxon>Eukaryota</taxon>
        <taxon>Sar</taxon>
        <taxon>Stramenopiles</taxon>
        <taxon>Oomycota</taxon>
        <taxon>Peronosporomycetes</taxon>
        <taxon>Albuginales</taxon>
        <taxon>Albuginaceae</taxon>
        <taxon>Albugo</taxon>
    </lineage>
</organism>
<name>A0A024GLU1_9STRA</name>